<dbReference type="InterPro" id="IPR017938">
    <property type="entry name" value="Riboflavin_synthase-like_b-brl"/>
</dbReference>
<dbReference type="EC" id="1.8.1.2" evidence="3"/>
<dbReference type="GO" id="GO:0050660">
    <property type="term" value="F:flavin adenine dinucleotide binding"/>
    <property type="evidence" value="ECO:0007669"/>
    <property type="project" value="TreeGrafter"/>
</dbReference>
<organism evidence="17 18">
    <name type="scientific">Botrimarina mediterranea</name>
    <dbReference type="NCBI Taxonomy" id="2528022"/>
    <lineage>
        <taxon>Bacteria</taxon>
        <taxon>Pseudomonadati</taxon>
        <taxon>Planctomycetota</taxon>
        <taxon>Planctomycetia</taxon>
        <taxon>Pirellulales</taxon>
        <taxon>Lacipirellulaceae</taxon>
        <taxon>Botrimarina</taxon>
    </lineage>
</organism>
<dbReference type="AlphaFoldDB" id="A0A518K811"/>
<evidence type="ECO:0000256" key="4">
    <source>
        <dbReference type="ARBA" id="ARBA00022485"/>
    </source>
</evidence>
<keyword evidence="5" id="KW-0285">Flavoprotein</keyword>
<dbReference type="SUPFAM" id="SSF63380">
    <property type="entry name" value="Riboflavin synthase domain-like"/>
    <property type="match status" value="1"/>
</dbReference>
<keyword evidence="4" id="KW-0004">4Fe-4S</keyword>
<evidence type="ECO:0000256" key="5">
    <source>
        <dbReference type="ARBA" id="ARBA00022630"/>
    </source>
</evidence>
<dbReference type="GO" id="GO:0005829">
    <property type="term" value="C:cytosol"/>
    <property type="evidence" value="ECO:0007669"/>
    <property type="project" value="TreeGrafter"/>
</dbReference>
<dbReference type="EMBL" id="CP036349">
    <property type="protein sequence ID" value="QDV73926.1"/>
    <property type="molecule type" value="Genomic_DNA"/>
</dbReference>
<dbReference type="InterPro" id="IPR017927">
    <property type="entry name" value="FAD-bd_FR_type"/>
</dbReference>
<evidence type="ECO:0000256" key="6">
    <source>
        <dbReference type="ARBA" id="ARBA00022643"/>
    </source>
</evidence>
<dbReference type="RefSeq" id="WP_145111750.1">
    <property type="nucleotide sequence ID" value="NZ_CP036349.1"/>
</dbReference>
<sequence>MSMSIIPESAPFNAEQRAWLNGFLAGWMGAPTNGAPEAAASGDAVSDGVALLPAPDDEAEEFPWHDSSIAIEDRLALAEGKPLKRRLMAAMAQLNCGACGYQCLTYSEAIAAGEEKNLSLCSPGGKETAKALKRLIKETPSTAATTEAPAAKAAPPMGYSRSNPYSAVVKASSNLNGKGSSKQTSHVVIDLGDSGLTYEAGDSLGVYPTNCPELVAEVLDHLGLANDEALSQRLINEFNLRDASDELLELLTQSTPNPDEELAIAALVDSDELDGLDVLDVLRKAPSAKPTADDLVACLTPMAPRLYSIASSLKAHPGEVHLTVGKATTRLRDRVYKGVASTMFADRVTAGGKVRVFVQPSHGFGVPASPASPMIMVGPGTGIAPFRAFLEERQATAASGKNWLFFGDQHETCDFIYRDELAAMQSAGLLTRLSTAFSRDQEEKVYVQDRMREAGGELWAWLEDGASFFVCGDAKRMAADVDRALLDIVARHGAKSTEEVKAYIDSMKATGRYSRDVY</sequence>
<dbReference type="PRINTS" id="PR00371">
    <property type="entry name" value="FPNCR"/>
</dbReference>
<evidence type="ECO:0000259" key="16">
    <source>
        <dbReference type="PROSITE" id="PS51656"/>
    </source>
</evidence>
<proteinExistence type="predicted"/>
<dbReference type="GO" id="GO:0051539">
    <property type="term" value="F:4 iron, 4 sulfur cluster binding"/>
    <property type="evidence" value="ECO:0007669"/>
    <property type="project" value="UniProtKB-KW"/>
</dbReference>
<dbReference type="PROSITE" id="PS51384">
    <property type="entry name" value="FAD_FR"/>
    <property type="match status" value="1"/>
</dbReference>
<dbReference type="PROSITE" id="PS51656">
    <property type="entry name" value="4FE4S"/>
    <property type="match status" value="1"/>
</dbReference>
<dbReference type="CDD" id="cd06199">
    <property type="entry name" value="SiR"/>
    <property type="match status" value="1"/>
</dbReference>
<dbReference type="Pfam" id="PF00667">
    <property type="entry name" value="FAD_binding_1"/>
    <property type="match status" value="2"/>
</dbReference>
<dbReference type="Pfam" id="PF04060">
    <property type="entry name" value="FeS"/>
    <property type="match status" value="1"/>
</dbReference>
<dbReference type="PANTHER" id="PTHR19384">
    <property type="entry name" value="NITRIC OXIDE SYNTHASE-RELATED"/>
    <property type="match status" value="1"/>
</dbReference>
<evidence type="ECO:0000256" key="9">
    <source>
        <dbReference type="ARBA" id="ARBA00022857"/>
    </source>
</evidence>
<keyword evidence="18" id="KW-1185">Reference proteome</keyword>
<keyword evidence="9" id="KW-0521">NADP</keyword>
<feature type="domain" description="4Fe-4S" evidence="16">
    <location>
        <begin position="79"/>
        <end position="138"/>
    </location>
</feature>
<dbReference type="GO" id="GO:0004783">
    <property type="term" value="F:sulfite reductase (NADPH) activity"/>
    <property type="evidence" value="ECO:0007669"/>
    <property type="project" value="UniProtKB-EC"/>
</dbReference>
<dbReference type="InterPro" id="IPR039261">
    <property type="entry name" value="FNR_nucleotide-bd"/>
</dbReference>
<dbReference type="InterPro" id="IPR003097">
    <property type="entry name" value="CysJ-like_FAD-binding"/>
</dbReference>
<dbReference type="Gene3D" id="1.10.15.40">
    <property type="entry name" value="Electron transport complex subunit B, putative Fe-S cluster"/>
    <property type="match status" value="1"/>
</dbReference>
<keyword evidence="13" id="KW-0028">Amino-acid biosynthesis</keyword>
<dbReference type="InterPro" id="IPR023173">
    <property type="entry name" value="NADPH_Cyt_P450_Rdtase_alpha"/>
</dbReference>
<keyword evidence="10 17" id="KW-0560">Oxidoreductase</keyword>
<comment type="cofactor">
    <cofactor evidence="2">
        <name>FAD</name>
        <dbReference type="ChEBI" id="CHEBI:57692"/>
    </cofactor>
</comment>
<keyword evidence="6" id="KW-0288">FMN</keyword>
<name>A0A518K811_9BACT</name>
<dbReference type="GO" id="GO:0019344">
    <property type="term" value="P:cysteine biosynthetic process"/>
    <property type="evidence" value="ECO:0007669"/>
    <property type="project" value="UniProtKB-KW"/>
</dbReference>
<reference evidence="17 18" key="1">
    <citation type="submission" date="2019-02" db="EMBL/GenBank/DDBJ databases">
        <title>Deep-cultivation of Planctomycetes and their phenomic and genomic characterization uncovers novel biology.</title>
        <authorList>
            <person name="Wiegand S."/>
            <person name="Jogler M."/>
            <person name="Boedeker C."/>
            <person name="Pinto D."/>
            <person name="Vollmers J."/>
            <person name="Rivas-Marin E."/>
            <person name="Kohn T."/>
            <person name="Peeters S.H."/>
            <person name="Heuer A."/>
            <person name="Rast P."/>
            <person name="Oberbeckmann S."/>
            <person name="Bunk B."/>
            <person name="Jeske O."/>
            <person name="Meyerdierks A."/>
            <person name="Storesund J.E."/>
            <person name="Kallscheuer N."/>
            <person name="Luecker S."/>
            <person name="Lage O.M."/>
            <person name="Pohl T."/>
            <person name="Merkel B.J."/>
            <person name="Hornburger P."/>
            <person name="Mueller R.-W."/>
            <person name="Bruemmer F."/>
            <person name="Labrenz M."/>
            <person name="Spormann A.M."/>
            <person name="Op den Camp H."/>
            <person name="Overmann J."/>
            <person name="Amann R."/>
            <person name="Jetten M.S.M."/>
            <person name="Mascher T."/>
            <person name="Medema M.H."/>
            <person name="Devos D.P."/>
            <person name="Kaster A.-K."/>
            <person name="Ovreas L."/>
            <person name="Rohde M."/>
            <person name="Galperin M.Y."/>
            <person name="Jogler C."/>
        </authorList>
    </citation>
    <scope>NUCLEOTIDE SEQUENCE [LARGE SCALE GENOMIC DNA]</scope>
    <source>
        <strain evidence="17 18">Spa11</strain>
    </source>
</reference>
<keyword evidence="7" id="KW-0479">Metal-binding</keyword>
<evidence type="ECO:0000256" key="11">
    <source>
        <dbReference type="ARBA" id="ARBA00023004"/>
    </source>
</evidence>
<dbReference type="InterPro" id="IPR007202">
    <property type="entry name" value="4Fe-4S_dom"/>
</dbReference>
<comment type="catalytic activity">
    <reaction evidence="14">
        <text>hydrogen sulfide + 3 NADP(+) + 3 H2O = sulfite + 3 NADPH + 4 H(+)</text>
        <dbReference type="Rhea" id="RHEA:13801"/>
        <dbReference type="ChEBI" id="CHEBI:15377"/>
        <dbReference type="ChEBI" id="CHEBI:15378"/>
        <dbReference type="ChEBI" id="CHEBI:17359"/>
        <dbReference type="ChEBI" id="CHEBI:29919"/>
        <dbReference type="ChEBI" id="CHEBI:57783"/>
        <dbReference type="ChEBI" id="CHEBI:58349"/>
        <dbReference type="EC" id="1.8.1.2"/>
    </reaction>
</comment>
<evidence type="ECO:0000256" key="12">
    <source>
        <dbReference type="ARBA" id="ARBA00023014"/>
    </source>
</evidence>
<evidence type="ECO:0000256" key="10">
    <source>
        <dbReference type="ARBA" id="ARBA00023002"/>
    </source>
</evidence>
<dbReference type="NCBIfam" id="NF004859">
    <property type="entry name" value="PRK06214.1"/>
    <property type="match status" value="1"/>
</dbReference>
<keyword evidence="8" id="KW-0274">FAD</keyword>
<evidence type="ECO:0000256" key="1">
    <source>
        <dbReference type="ARBA" id="ARBA00001917"/>
    </source>
</evidence>
<dbReference type="Pfam" id="PF00175">
    <property type="entry name" value="NAD_binding_1"/>
    <property type="match status" value="1"/>
</dbReference>
<dbReference type="KEGG" id="bmei:Spa11_21250"/>
<dbReference type="Gene3D" id="2.40.30.10">
    <property type="entry name" value="Translation factors"/>
    <property type="match status" value="1"/>
</dbReference>
<dbReference type="Gene3D" id="1.20.990.10">
    <property type="entry name" value="NADPH-cytochrome p450 Reductase, Chain A, domain 3"/>
    <property type="match status" value="1"/>
</dbReference>
<protein>
    <recommendedName>
        <fullName evidence="3">assimilatory sulfite reductase (NADPH)</fullName>
        <ecNumber evidence="3">1.8.1.2</ecNumber>
    </recommendedName>
</protein>
<dbReference type="GO" id="GO:0010181">
    <property type="term" value="F:FMN binding"/>
    <property type="evidence" value="ECO:0007669"/>
    <property type="project" value="TreeGrafter"/>
</dbReference>
<dbReference type="SUPFAM" id="SSF52343">
    <property type="entry name" value="Ferredoxin reductase-like, C-terminal NADP-linked domain"/>
    <property type="match status" value="1"/>
</dbReference>
<keyword evidence="12" id="KW-0411">Iron-sulfur</keyword>
<accession>A0A518K811</accession>
<dbReference type="Proteomes" id="UP000316426">
    <property type="component" value="Chromosome"/>
</dbReference>
<dbReference type="InterPro" id="IPR001433">
    <property type="entry name" value="OxRdtase_FAD/NAD-bd"/>
</dbReference>
<dbReference type="InterPro" id="IPR001709">
    <property type="entry name" value="Flavoprot_Pyr_Nucl_cyt_Rdtase"/>
</dbReference>
<dbReference type="Gene3D" id="3.40.50.80">
    <property type="entry name" value="Nucleotide-binding domain of ferredoxin-NADP reductase (FNR) module"/>
    <property type="match status" value="1"/>
</dbReference>
<evidence type="ECO:0000313" key="17">
    <source>
        <dbReference type="EMBL" id="QDV73926.1"/>
    </source>
</evidence>
<evidence type="ECO:0000259" key="15">
    <source>
        <dbReference type="PROSITE" id="PS51384"/>
    </source>
</evidence>
<gene>
    <name evidence="17" type="primary">cysJ</name>
    <name evidence="17" type="ORF">Spa11_21250</name>
</gene>
<dbReference type="PANTHER" id="PTHR19384:SF128">
    <property type="entry name" value="NADPH OXIDOREDUCTASE A"/>
    <property type="match status" value="1"/>
</dbReference>
<comment type="cofactor">
    <cofactor evidence="1">
        <name>FMN</name>
        <dbReference type="ChEBI" id="CHEBI:58210"/>
    </cofactor>
</comment>
<evidence type="ECO:0000256" key="2">
    <source>
        <dbReference type="ARBA" id="ARBA00001974"/>
    </source>
</evidence>
<evidence type="ECO:0000256" key="3">
    <source>
        <dbReference type="ARBA" id="ARBA00012604"/>
    </source>
</evidence>
<evidence type="ECO:0000313" key="18">
    <source>
        <dbReference type="Proteomes" id="UP000316426"/>
    </source>
</evidence>
<keyword evidence="11" id="KW-0408">Iron</keyword>
<feature type="domain" description="FAD-binding FR-type" evidence="15">
    <location>
        <begin position="162"/>
        <end position="367"/>
    </location>
</feature>
<evidence type="ECO:0000256" key="14">
    <source>
        <dbReference type="ARBA" id="ARBA00052219"/>
    </source>
</evidence>
<keyword evidence="13" id="KW-0198">Cysteine biosynthesis</keyword>
<evidence type="ECO:0000256" key="8">
    <source>
        <dbReference type="ARBA" id="ARBA00022827"/>
    </source>
</evidence>
<dbReference type="FunFam" id="3.40.50.80:FF:000001">
    <property type="entry name" value="NADPH--cytochrome P450 reductase 1"/>
    <property type="match status" value="1"/>
</dbReference>
<evidence type="ECO:0000256" key="7">
    <source>
        <dbReference type="ARBA" id="ARBA00022723"/>
    </source>
</evidence>
<evidence type="ECO:0000256" key="13">
    <source>
        <dbReference type="ARBA" id="ARBA00023192"/>
    </source>
</evidence>
<dbReference type="GO" id="GO:0046872">
    <property type="term" value="F:metal ion binding"/>
    <property type="evidence" value="ECO:0007669"/>
    <property type="project" value="UniProtKB-KW"/>
</dbReference>